<feature type="region of interest" description="Disordered" evidence="1">
    <location>
        <begin position="106"/>
        <end position="125"/>
    </location>
</feature>
<dbReference type="AlphaFoldDB" id="A0A6C0LA77"/>
<proteinExistence type="predicted"/>
<name>A0A6C0LA77_9ZZZZ</name>
<evidence type="ECO:0000313" key="2">
    <source>
        <dbReference type="EMBL" id="QHU26558.1"/>
    </source>
</evidence>
<dbReference type="EMBL" id="MN740443">
    <property type="protein sequence ID" value="QHU26558.1"/>
    <property type="molecule type" value="Genomic_DNA"/>
</dbReference>
<accession>A0A6C0LA77</accession>
<protein>
    <submittedName>
        <fullName evidence="2">Uncharacterized protein</fullName>
    </submittedName>
</protein>
<organism evidence="2">
    <name type="scientific">viral metagenome</name>
    <dbReference type="NCBI Taxonomy" id="1070528"/>
    <lineage>
        <taxon>unclassified sequences</taxon>
        <taxon>metagenomes</taxon>
        <taxon>organismal metagenomes</taxon>
    </lineage>
</organism>
<sequence length="134" mass="14789">MAYQKKKVGGVVMAANEPSNVTVASYGPSTITFDDIKNNTGSYKGDSRNFMIGPHKLGNFITTNGDNLKFKNGEVKKIVDNTGTVKSLSYVPDVGVTVENLSNSFVGGKKRSHKTSKRRNKKRKTVRRRFLGIF</sequence>
<feature type="compositionally biased region" description="Basic residues" evidence="1">
    <location>
        <begin position="108"/>
        <end position="125"/>
    </location>
</feature>
<evidence type="ECO:0000256" key="1">
    <source>
        <dbReference type="SAM" id="MobiDB-lite"/>
    </source>
</evidence>
<reference evidence="2" key="1">
    <citation type="journal article" date="2020" name="Nature">
        <title>Giant virus diversity and host interactions through global metagenomics.</title>
        <authorList>
            <person name="Schulz F."/>
            <person name="Roux S."/>
            <person name="Paez-Espino D."/>
            <person name="Jungbluth S."/>
            <person name="Walsh D.A."/>
            <person name="Denef V.J."/>
            <person name="McMahon K.D."/>
            <person name="Konstantinidis K.T."/>
            <person name="Eloe-Fadrosh E.A."/>
            <person name="Kyrpides N.C."/>
            <person name="Woyke T."/>
        </authorList>
    </citation>
    <scope>NUCLEOTIDE SEQUENCE</scope>
    <source>
        <strain evidence="2">GVMAG-M-3300027759-42</strain>
    </source>
</reference>